<dbReference type="STRING" id="1798375.A2773_03180"/>
<dbReference type="GO" id="GO:0006020">
    <property type="term" value="P:inositol metabolic process"/>
    <property type="evidence" value="ECO:0007669"/>
    <property type="project" value="TreeGrafter"/>
</dbReference>
<dbReference type="CDD" id="cd01639">
    <property type="entry name" value="IMPase"/>
    <property type="match status" value="1"/>
</dbReference>
<keyword evidence="4 7" id="KW-0378">Hydrolase</keyword>
<dbReference type="AlphaFoldDB" id="A0A1F5ZLW4"/>
<evidence type="ECO:0000256" key="4">
    <source>
        <dbReference type="ARBA" id="ARBA00022801"/>
    </source>
</evidence>
<dbReference type="Pfam" id="PF00459">
    <property type="entry name" value="Inositol_P"/>
    <property type="match status" value="1"/>
</dbReference>
<dbReference type="GO" id="GO:0046854">
    <property type="term" value="P:phosphatidylinositol phosphate biosynthetic process"/>
    <property type="evidence" value="ECO:0007669"/>
    <property type="project" value="InterPro"/>
</dbReference>
<comment type="similarity">
    <text evidence="7">Belongs to the inositol monophosphatase superfamily.</text>
</comment>
<comment type="cofactor">
    <cofactor evidence="2 6 7">
        <name>Mg(2+)</name>
        <dbReference type="ChEBI" id="CHEBI:18420"/>
    </cofactor>
</comment>
<organism evidence="8 9">
    <name type="scientific">Candidatus Gottesmanbacteria bacterium RIFCSPHIGHO2_01_FULL_39_10</name>
    <dbReference type="NCBI Taxonomy" id="1798375"/>
    <lineage>
        <taxon>Bacteria</taxon>
        <taxon>Candidatus Gottesmaniibacteriota</taxon>
    </lineage>
</organism>
<dbReference type="PRINTS" id="PR00377">
    <property type="entry name" value="IMPHPHTASES"/>
</dbReference>
<feature type="binding site" evidence="6">
    <location>
        <position position="207"/>
    </location>
    <ligand>
        <name>Mg(2+)</name>
        <dbReference type="ChEBI" id="CHEBI:18420"/>
        <label>1</label>
        <note>catalytic</note>
    </ligand>
</feature>
<dbReference type="GO" id="GO:0046872">
    <property type="term" value="F:metal ion binding"/>
    <property type="evidence" value="ECO:0007669"/>
    <property type="project" value="UniProtKB-KW"/>
</dbReference>
<evidence type="ECO:0000256" key="2">
    <source>
        <dbReference type="ARBA" id="ARBA00001946"/>
    </source>
</evidence>
<dbReference type="FunFam" id="3.30.540.10:FF:000003">
    <property type="entry name" value="Inositol-1-monophosphatase"/>
    <property type="match status" value="1"/>
</dbReference>
<dbReference type="PANTHER" id="PTHR20854:SF4">
    <property type="entry name" value="INOSITOL-1-MONOPHOSPHATASE-RELATED"/>
    <property type="match status" value="1"/>
</dbReference>
<reference evidence="8 9" key="1">
    <citation type="journal article" date="2016" name="Nat. Commun.">
        <title>Thousands of microbial genomes shed light on interconnected biogeochemical processes in an aquifer system.</title>
        <authorList>
            <person name="Anantharaman K."/>
            <person name="Brown C.T."/>
            <person name="Hug L.A."/>
            <person name="Sharon I."/>
            <person name="Castelle C.J."/>
            <person name="Probst A.J."/>
            <person name="Thomas B.C."/>
            <person name="Singh A."/>
            <person name="Wilkins M.J."/>
            <person name="Karaoz U."/>
            <person name="Brodie E.L."/>
            <person name="Williams K.H."/>
            <person name="Hubbard S.S."/>
            <person name="Banfield J.F."/>
        </authorList>
    </citation>
    <scope>NUCLEOTIDE SEQUENCE [LARGE SCALE GENOMIC DNA]</scope>
</reference>
<dbReference type="InterPro" id="IPR000760">
    <property type="entry name" value="Inositol_monophosphatase-like"/>
</dbReference>
<proteinExistence type="inferred from homology"/>
<feature type="binding site" evidence="6">
    <location>
        <position position="83"/>
    </location>
    <ligand>
        <name>Mg(2+)</name>
        <dbReference type="ChEBI" id="CHEBI:18420"/>
        <label>1</label>
        <note>catalytic</note>
    </ligand>
</feature>
<dbReference type="Gene3D" id="3.30.540.10">
    <property type="entry name" value="Fructose-1,6-Bisphosphatase, subunit A, domain 1"/>
    <property type="match status" value="1"/>
</dbReference>
<sequence>MLNFTIDLAKKAGEVILSEKKHLTVDKKSRREIVTNADVASEKFITHSILEKFGSHHILGEETFQKDKNYQKFSDLWIIDPIDGTTNFAQGLTEYAVSIGYYHDQKPVVGVVFFPEKNMLFTAESGKGASLNDKKIEVAQKQDVKDVVFSGLFSYETEENVVVLDIAKKLYPQIKTMRFMGSAVLDICFTAAGILDGTFGFSLKPWDMAAGYIIATEAGAEVSTLKGEKWTLFQPEMLVTNKFIHPFFVNFFSQILLV</sequence>
<dbReference type="Proteomes" id="UP000177383">
    <property type="component" value="Unassembled WGS sequence"/>
</dbReference>
<dbReference type="PANTHER" id="PTHR20854">
    <property type="entry name" value="INOSITOL MONOPHOSPHATASE"/>
    <property type="match status" value="1"/>
</dbReference>
<evidence type="ECO:0000256" key="3">
    <source>
        <dbReference type="ARBA" id="ARBA00022723"/>
    </source>
</evidence>
<evidence type="ECO:0000313" key="9">
    <source>
        <dbReference type="Proteomes" id="UP000177383"/>
    </source>
</evidence>
<keyword evidence="3 6" id="KW-0479">Metal-binding</keyword>
<feature type="binding site" evidence="6">
    <location>
        <position position="80"/>
    </location>
    <ligand>
        <name>Mg(2+)</name>
        <dbReference type="ChEBI" id="CHEBI:18420"/>
        <label>1</label>
        <note>catalytic</note>
    </ligand>
</feature>
<evidence type="ECO:0000256" key="7">
    <source>
        <dbReference type="RuleBase" id="RU364068"/>
    </source>
</evidence>
<dbReference type="EMBL" id="MFJE01000051">
    <property type="protein sequence ID" value="OGG13486.1"/>
    <property type="molecule type" value="Genomic_DNA"/>
</dbReference>
<dbReference type="EC" id="3.1.3.25" evidence="7"/>
<keyword evidence="5 6" id="KW-0460">Magnesium</keyword>
<dbReference type="Gene3D" id="3.40.190.80">
    <property type="match status" value="1"/>
</dbReference>
<evidence type="ECO:0000256" key="6">
    <source>
        <dbReference type="PIRSR" id="PIRSR600760-2"/>
    </source>
</evidence>
<comment type="catalytic activity">
    <reaction evidence="1 7">
        <text>a myo-inositol phosphate + H2O = myo-inositol + phosphate</text>
        <dbReference type="Rhea" id="RHEA:24056"/>
        <dbReference type="ChEBI" id="CHEBI:15377"/>
        <dbReference type="ChEBI" id="CHEBI:17268"/>
        <dbReference type="ChEBI" id="CHEBI:43474"/>
        <dbReference type="ChEBI" id="CHEBI:84139"/>
        <dbReference type="EC" id="3.1.3.25"/>
    </reaction>
</comment>
<dbReference type="InterPro" id="IPR020550">
    <property type="entry name" value="Inositol_monophosphatase_CS"/>
</dbReference>
<dbReference type="PROSITE" id="PS00630">
    <property type="entry name" value="IMP_2"/>
    <property type="match status" value="1"/>
</dbReference>
<accession>A0A1F5ZLW4</accession>
<dbReference type="GO" id="GO:0008934">
    <property type="term" value="F:inositol monophosphate 1-phosphatase activity"/>
    <property type="evidence" value="ECO:0007669"/>
    <property type="project" value="InterPro"/>
</dbReference>
<evidence type="ECO:0000256" key="1">
    <source>
        <dbReference type="ARBA" id="ARBA00001033"/>
    </source>
</evidence>
<dbReference type="SUPFAM" id="SSF56655">
    <property type="entry name" value="Carbohydrate phosphatase"/>
    <property type="match status" value="1"/>
</dbReference>
<dbReference type="GO" id="GO:0007165">
    <property type="term" value="P:signal transduction"/>
    <property type="evidence" value="ECO:0007669"/>
    <property type="project" value="TreeGrafter"/>
</dbReference>
<comment type="caution">
    <text evidence="8">The sequence shown here is derived from an EMBL/GenBank/DDBJ whole genome shotgun (WGS) entry which is preliminary data.</text>
</comment>
<feature type="binding site" evidence="6">
    <location>
        <position position="82"/>
    </location>
    <ligand>
        <name>Mg(2+)</name>
        <dbReference type="ChEBI" id="CHEBI:18420"/>
        <label>1</label>
        <note>catalytic</note>
    </ligand>
</feature>
<evidence type="ECO:0000313" key="8">
    <source>
        <dbReference type="EMBL" id="OGG13486.1"/>
    </source>
</evidence>
<protein>
    <recommendedName>
        <fullName evidence="7">Inositol-1-monophosphatase</fullName>
        <ecNumber evidence="7">3.1.3.25</ecNumber>
    </recommendedName>
</protein>
<feature type="binding site" evidence="6">
    <location>
        <position position="61"/>
    </location>
    <ligand>
        <name>Mg(2+)</name>
        <dbReference type="ChEBI" id="CHEBI:18420"/>
        <label>1</label>
        <note>catalytic</note>
    </ligand>
</feature>
<gene>
    <name evidence="8" type="ORF">A2773_03180</name>
</gene>
<dbReference type="InterPro" id="IPR033942">
    <property type="entry name" value="IMPase"/>
</dbReference>
<evidence type="ECO:0000256" key="5">
    <source>
        <dbReference type="ARBA" id="ARBA00022842"/>
    </source>
</evidence>
<name>A0A1F5ZLW4_9BACT</name>